<protein>
    <submittedName>
        <fullName evidence="2">DUF1540 domain-containing protein</fullName>
    </submittedName>
</protein>
<dbReference type="RefSeq" id="WP_193735460.1">
    <property type="nucleotide sequence ID" value="NZ_CP063304.1"/>
</dbReference>
<dbReference type="KEGG" id="bliq:INP51_14330"/>
<reference evidence="2 3" key="1">
    <citation type="submission" date="2020-10" db="EMBL/GenBank/DDBJ databases">
        <title>Blautia liquoris sp.nov., isolated from the mud in a fermentation cellar used for the production of Chinese strong-flavoured liquor.</title>
        <authorList>
            <person name="Lu L."/>
        </authorList>
    </citation>
    <scope>NUCLEOTIDE SEQUENCE [LARGE SCALE GENOMIC DNA]</scope>
    <source>
        <strain evidence="2 3">LZLJ-3</strain>
    </source>
</reference>
<name>A0A7M2RFJ1_9FIRM</name>
<dbReference type="InterPro" id="IPR011437">
    <property type="entry name" value="DUF1540"/>
</dbReference>
<dbReference type="Proteomes" id="UP000593601">
    <property type="component" value="Chromosome"/>
</dbReference>
<evidence type="ECO:0000313" key="3">
    <source>
        <dbReference type="Proteomes" id="UP000593601"/>
    </source>
</evidence>
<evidence type="ECO:0000259" key="1">
    <source>
        <dbReference type="Pfam" id="PF07561"/>
    </source>
</evidence>
<feature type="domain" description="DUF1540" evidence="1">
    <location>
        <begin position="5"/>
        <end position="42"/>
    </location>
</feature>
<dbReference type="Pfam" id="PF07561">
    <property type="entry name" value="DUF1540"/>
    <property type="match status" value="2"/>
</dbReference>
<organism evidence="2 3">
    <name type="scientific">Blautia liquoris</name>
    <dbReference type="NCBI Taxonomy" id="2779518"/>
    <lineage>
        <taxon>Bacteria</taxon>
        <taxon>Bacillati</taxon>
        <taxon>Bacillota</taxon>
        <taxon>Clostridia</taxon>
        <taxon>Lachnospirales</taxon>
        <taxon>Lachnospiraceae</taxon>
        <taxon>Blautia</taxon>
    </lineage>
</organism>
<proteinExistence type="predicted"/>
<dbReference type="AlphaFoldDB" id="A0A7M2RFJ1"/>
<sequence length="104" mass="10830">MTVLNCSAATCAYNVDELCSKGEIKVGGANAHDSDQTSCESFIERKEGSMSNSASSGCTTIGIDCEAENCSYNEQCKCVAGAINVGGNEACTSDETRCSTFTQN</sequence>
<evidence type="ECO:0000313" key="2">
    <source>
        <dbReference type="EMBL" id="QOV19113.1"/>
    </source>
</evidence>
<gene>
    <name evidence="2" type="ORF">INP51_14330</name>
</gene>
<accession>A0A7M2RFJ1</accession>
<feature type="domain" description="DUF1540" evidence="1">
    <location>
        <begin position="63"/>
        <end position="101"/>
    </location>
</feature>
<keyword evidence="3" id="KW-1185">Reference proteome</keyword>
<dbReference type="EMBL" id="CP063304">
    <property type="protein sequence ID" value="QOV19113.1"/>
    <property type="molecule type" value="Genomic_DNA"/>
</dbReference>